<name>A0A8J9YU12_BRALA</name>
<feature type="region of interest" description="Disordered" evidence="1">
    <location>
        <begin position="1"/>
        <end position="27"/>
    </location>
</feature>
<gene>
    <name evidence="2" type="primary">Hypp6400</name>
    <name evidence="2" type="ORF">BLAG_LOCUS5216</name>
</gene>
<evidence type="ECO:0000313" key="3">
    <source>
        <dbReference type="Proteomes" id="UP000838412"/>
    </source>
</evidence>
<proteinExistence type="predicted"/>
<accession>A0A8J9YU12</accession>
<reference evidence="2" key="1">
    <citation type="submission" date="2022-01" db="EMBL/GenBank/DDBJ databases">
        <authorList>
            <person name="Braso-Vives M."/>
        </authorList>
    </citation>
    <scope>NUCLEOTIDE SEQUENCE</scope>
</reference>
<evidence type="ECO:0000256" key="1">
    <source>
        <dbReference type="SAM" id="MobiDB-lite"/>
    </source>
</evidence>
<dbReference type="Proteomes" id="UP000838412">
    <property type="component" value="Chromosome 12"/>
</dbReference>
<feature type="compositionally biased region" description="Basic and acidic residues" evidence="1">
    <location>
        <begin position="10"/>
        <end position="25"/>
    </location>
</feature>
<keyword evidence="3" id="KW-1185">Reference proteome</keyword>
<evidence type="ECO:0000313" key="2">
    <source>
        <dbReference type="EMBL" id="CAH1241719.1"/>
    </source>
</evidence>
<sequence>MLYSPLTYQRTEEQTRRVRSREEKTNIVGSRTAQKGLLSEVSSTALKGTTLEFLRVRQAVPETRQMT</sequence>
<organism evidence="2 3">
    <name type="scientific">Branchiostoma lanceolatum</name>
    <name type="common">Common lancelet</name>
    <name type="synonym">Amphioxus lanceolatum</name>
    <dbReference type="NCBI Taxonomy" id="7740"/>
    <lineage>
        <taxon>Eukaryota</taxon>
        <taxon>Metazoa</taxon>
        <taxon>Chordata</taxon>
        <taxon>Cephalochordata</taxon>
        <taxon>Leptocardii</taxon>
        <taxon>Amphioxiformes</taxon>
        <taxon>Branchiostomatidae</taxon>
        <taxon>Branchiostoma</taxon>
    </lineage>
</organism>
<dbReference type="EMBL" id="OV696697">
    <property type="protein sequence ID" value="CAH1241719.1"/>
    <property type="molecule type" value="Genomic_DNA"/>
</dbReference>
<protein>
    <submittedName>
        <fullName evidence="2">Hypp6400 protein</fullName>
    </submittedName>
</protein>
<dbReference type="AlphaFoldDB" id="A0A8J9YU12"/>